<dbReference type="InterPro" id="IPR015424">
    <property type="entry name" value="PyrdxlP-dep_Trfase"/>
</dbReference>
<organism evidence="12 13">
    <name type="scientific">Gottschalkia acidurici (strain ATCC 7906 / DSM 604 / BCRC 14475 / CIP 104303 / KCTC 5404 / NCIMB 10678 / 9a)</name>
    <name type="common">Clostridium acidurici</name>
    <dbReference type="NCBI Taxonomy" id="1128398"/>
    <lineage>
        <taxon>Bacteria</taxon>
        <taxon>Bacillati</taxon>
        <taxon>Bacillota</taxon>
        <taxon>Tissierellia</taxon>
        <taxon>Tissierellales</taxon>
        <taxon>Gottschalkiaceae</taxon>
        <taxon>Gottschalkia</taxon>
    </lineage>
</organism>
<dbReference type="InterPro" id="IPR004723">
    <property type="entry name" value="AONS_Archaea/Proteobacteria"/>
</dbReference>
<dbReference type="SUPFAM" id="SSF53383">
    <property type="entry name" value="PLP-dependent transferases"/>
    <property type="match status" value="1"/>
</dbReference>
<dbReference type="CDD" id="cd06454">
    <property type="entry name" value="KBL_like"/>
    <property type="match status" value="1"/>
</dbReference>
<dbReference type="PATRIC" id="fig|1128398.3.peg.2628"/>
<dbReference type="GO" id="GO:0030170">
    <property type="term" value="F:pyridoxal phosphate binding"/>
    <property type="evidence" value="ECO:0007669"/>
    <property type="project" value="InterPro"/>
</dbReference>
<accession>K0B0I2</accession>
<dbReference type="OrthoDB" id="9807157at2"/>
<proteinExistence type="inferred from homology"/>
<dbReference type="InterPro" id="IPR015422">
    <property type="entry name" value="PyrdxlP-dep_Trfase_small"/>
</dbReference>
<comment type="subunit">
    <text evidence="4 10">Homodimer.</text>
</comment>
<dbReference type="eggNOG" id="COG0156">
    <property type="taxonomic scope" value="Bacteria"/>
</dbReference>
<dbReference type="Proteomes" id="UP000006094">
    <property type="component" value="Chromosome"/>
</dbReference>
<protein>
    <recommendedName>
        <fullName evidence="10">8-amino-7-ketopelargonate synthase</fullName>
        <ecNumber evidence="10">2.3.1.47</ecNumber>
    </recommendedName>
</protein>
<dbReference type="Gene3D" id="3.90.1150.10">
    <property type="entry name" value="Aspartate Aminotransferase, domain 1"/>
    <property type="match status" value="1"/>
</dbReference>
<evidence type="ECO:0000256" key="1">
    <source>
        <dbReference type="ARBA" id="ARBA00001933"/>
    </source>
</evidence>
<comment type="function">
    <text evidence="10">Catalyzes the decarboxylative condensation of pimeloyl-[acyl-carrier protein] and L-alanine to produce 8-amino-7-oxononanoate (AON), [acyl-carrier protein], and carbon dioxide.</text>
</comment>
<dbReference type="RefSeq" id="WP_014968682.1">
    <property type="nucleotide sequence ID" value="NC_018664.1"/>
</dbReference>
<dbReference type="PROSITE" id="PS00599">
    <property type="entry name" value="AA_TRANSFER_CLASS_2"/>
    <property type="match status" value="1"/>
</dbReference>
<dbReference type="GO" id="GO:0009102">
    <property type="term" value="P:biotin biosynthetic process"/>
    <property type="evidence" value="ECO:0007669"/>
    <property type="project" value="UniProtKB-UniRule"/>
</dbReference>
<dbReference type="FunFam" id="3.40.640.10:FF:000006">
    <property type="entry name" value="5-aminolevulinate synthase, mitochondrial"/>
    <property type="match status" value="1"/>
</dbReference>
<dbReference type="InterPro" id="IPR001917">
    <property type="entry name" value="Aminotrans_II_pyridoxalP_BS"/>
</dbReference>
<evidence type="ECO:0000313" key="12">
    <source>
        <dbReference type="EMBL" id="AFS79548.1"/>
    </source>
</evidence>
<dbReference type="Gene3D" id="3.40.640.10">
    <property type="entry name" value="Type I PLP-dependent aspartate aminotransferase-like (Major domain)"/>
    <property type="match status" value="1"/>
</dbReference>
<evidence type="ECO:0000259" key="11">
    <source>
        <dbReference type="Pfam" id="PF00155"/>
    </source>
</evidence>
<comment type="catalytic activity">
    <reaction evidence="8 10">
        <text>6-carboxyhexanoyl-[ACP] + L-alanine + H(+) = (8S)-8-amino-7-oxononanoate + holo-[ACP] + CO2</text>
        <dbReference type="Rhea" id="RHEA:42288"/>
        <dbReference type="Rhea" id="RHEA-COMP:9685"/>
        <dbReference type="Rhea" id="RHEA-COMP:9955"/>
        <dbReference type="ChEBI" id="CHEBI:15378"/>
        <dbReference type="ChEBI" id="CHEBI:16526"/>
        <dbReference type="ChEBI" id="CHEBI:57972"/>
        <dbReference type="ChEBI" id="CHEBI:64479"/>
        <dbReference type="ChEBI" id="CHEBI:78846"/>
        <dbReference type="ChEBI" id="CHEBI:149468"/>
        <dbReference type="EC" id="2.3.1.47"/>
    </reaction>
</comment>
<evidence type="ECO:0000256" key="4">
    <source>
        <dbReference type="ARBA" id="ARBA00011738"/>
    </source>
</evidence>
<dbReference type="InterPro" id="IPR050087">
    <property type="entry name" value="AON_synthase_class-II"/>
</dbReference>
<keyword evidence="12" id="KW-0012">Acyltransferase</keyword>
<evidence type="ECO:0000256" key="2">
    <source>
        <dbReference type="ARBA" id="ARBA00004746"/>
    </source>
</evidence>
<comment type="cofactor">
    <cofactor evidence="1 9 10">
        <name>pyridoxal 5'-phosphate</name>
        <dbReference type="ChEBI" id="CHEBI:597326"/>
    </cofactor>
</comment>
<keyword evidence="6" id="KW-0093">Biotin biosynthesis</keyword>
<sequence length="394" mass="44332">MRYFESYIDNSIKKLKDKNLYRQINYIDSSQDRYVYISGKKLLLLSSNNYLGLCNDKRVKKAAILAIEKFGCGSGGSRLTTGSHSLYNELEESLARFKGKESAIVFNTGYMANIGVLTAIADRDWVIFSDELNHASIIDGCRLSKAKIIIYKHCDMVDLDEKVRLYSKGKNIIVTDGVFSMDGDIAPLREIVNIAKKYKNIMTIVDDAHGTGVLGERGTGLVEYFDIKDEVDIQIGTLSKALGSEGGFVVGSRRLINYLKNKSRSFIYTTALSPASIASSIKSIEIISKQRNMRKELLEKSRWFKDRLQELGFDVLDSKTPIIPIIVGNSHKTLEFSQRLFEEGLYVQAIRPPTVKEGTSRLRITIMSTHTMKDLEFAIDKLYKIAKEIGVLEG</sequence>
<dbReference type="AlphaFoldDB" id="K0B0I2"/>
<dbReference type="GO" id="GO:0008710">
    <property type="term" value="F:8-amino-7-oxononanoate synthase activity"/>
    <property type="evidence" value="ECO:0007669"/>
    <property type="project" value="UniProtKB-UniRule"/>
</dbReference>
<feature type="modified residue" description="N6-(pyridoxal phosphate)lysine" evidence="9">
    <location>
        <position position="240"/>
    </location>
</feature>
<dbReference type="KEGG" id="cad:Curi_c25530"/>
<evidence type="ECO:0000256" key="7">
    <source>
        <dbReference type="ARBA" id="ARBA00022898"/>
    </source>
</evidence>
<dbReference type="EC" id="2.3.1.47" evidence="10"/>
<dbReference type="InterPro" id="IPR004839">
    <property type="entry name" value="Aminotransferase_I/II_large"/>
</dbReference>
<keyword evidence="7 9" id="KW-0663">Pyridoxal phosphate</keyword>
<evidence type="ECO:0000256" key="9">
    <source>
        <dbReference type="PIRSR" id="PIRSR604723-51"/>
    </source>
</evidence>
<dbReference type="PANTHER" id="PTHR13693">
    <property type="entry name" value="CLASS II AMINOTRANSFERASE/8-AMINO-7-OXONONANOATE SYNTHASE"/>
    <property type="match status" value="1"/>
</dbReference>
<keyword evidence="13" id="KW-1185">Reference proteome</keyword>
<evidence type="ECO:0000256" key="8">
    <source>
        <dbReference type="ARBA" id="ARBA00047715"/>
    </source>
</evidence>
<name>K0B0I2_GOTA9</name>
<evidence type="ECO:0000256" key="5">
    <source>
        <dbReference type="ARBA" id="ARBA00022679"/>
    </source>
</evidence>
<dbReference type="UniPathway" id="UPA00078"/>
<comment type="pathway">
    <text evidence="2 10">Cofactor biosynthesis; biotin biosynthesis.</text>
</comment>
<evidence type="ECO:0000313" key="13">
    <source>
        <dbReference type="Proteomes" id="UP000006094"/>
    </source>
</evidence>
<reference evidence="12 13" key="1">
    <citation type="journal article" date="2012" name="PLoS ONE">
        <title>The purine-utilizing bacterium Clostridium acidurici 9a: a genome-guided metabolic reconsideration.</title>
        <authorList>
            <person name="Hartwich K."/>
            <person name="Poehlein A."/>
            <person name="Daniel R."/>
        </authorList>
    </citation>
    <scope>NUCLEOTIDE SEQUENCE [LARGE SCALE GENOMIC DNA]</scope>
    <source>
        <strain evidence="13">ATCC 7906 / DSM 604 / BCRC 14475 / CIP 104303 / KCTC 5404 / NCIMB 10678 / 9a</strain>
    </source>
</reference>
<gene>
    <name evidence="12" type="primary">bioF</name>
    <name evidence="12" type="ordered locus">Curi_c25530</name>
</gene>
<dbReference type="HOGENOM" id="CLU_015846_11_0_9"/>
<keyword evidence="5 10" id="KW-0808">Transferase</keyword>
<dbReference type="EMBL" id="CP003326">
    <property type="protein sequence ID" value="AFS79548.1"/>
    <property type="molecule type" value="Genomic_DNA"/>
</dbReference>
<dbReference type="InterPro" id="IPR015421">
    <property type="entry name" value="PyrdxlP-dep_Trfase_major"/>
</dbReference>
<evidence type="ECO:0000256" key="6">
    <source>
        <dbReference type="ARBA" id="ARBA00022756"/>
    </source>
</evidence>
<feature type="domain" description="Aminotransferase class I/classII large" evidence="11">
    <location>
        <begin position="41"/>
        <end position="382"/>
    </location>
</feature>
<dbReference type="STRING" id="1128398.Curi_c25530"/>
<evidence type="ECO:0000256" key="10">
    <source>
        <dbReference type="RuleBase" id="RU003693"/>
    </source>
</evidence>
<dbReference type="PANTHER" id="PTHR13693:SF77">
    <property type="entry name" value="8-AMINO-7-OXONONANOATE SYNTHASE"/>
    <property type="match status" value="1"/>
</dbReference>
<comment type="similarity">
    <text evidence="3 10">Belongs to the class-II pyridoxal-phosphate-dependent aminotransferase family. BioF subfamily.</text>
</comment>
<evidence type="ECO:0000256" key="3">
    <source>
        <dbReference type="ARBA" id="ARBA00010008"/>
    </source>
</evidence>
<dbReference type="NCBIfam" id="TIGR00858">
    <property type="entry name" value="bioF"/>
    <property type="match status" value="1"/>
</dbReference>
<dbReference type="Pfam" id="PF00155">
    <property type="entry name" value="Aminotran_1_2"/>
    <property type="match status" value="1"/>
</dbReference>